<feature type="transmembrane region" description="Helical" evidence="1">
    <location>
        <begin position="254"/>
        <end position="276"/>
    </location>
</feature>
<feature type="transmembrane region" description="Helical" evidence="1">
    <location>
        <begin position="111"/>
        <end position="130"/>
    </location>
</feature>
<dbReference type="InterPro" id="IPR025403">
    <property type="entry name" value="TgpA-like_C"/>
</dbReference>
<keyword evidence="1" id="KW-0812">Transmembrane</keyword>
<evidence type="ECO:0000256" key="1">
    <source>
        <dbReference type="SAM" id="Phobius"/>
    </source>
</evidence>
<feature type="transmembrane region" description="Helical" evidence="1">
    <location>
        <begin position="202"/>
        <end position="225"/>
    </location>
</feature>
<dbReference type="AlphaFoldDB" id="A0A926HM27"/>
<comment type="caution">
    <text evidence="3">The sequence shown here is derived from an EMBL/GenBank/DDBJ whole genome shotgun (WGS) entry which is preliminary data.</text>
</comment>
<dbReference type="Proteomes" id="UP000654279">
    <property type="component" value="Unassembled WGS sequence"/>
</dbReference>
<feature type="transmembrane region" description="Helical" evidence="1">
    <location>
        <begin position="178"/>
        <end position="195"/>
    </location>
</feature>
<feature type="domain" description="Protein-glutamine gamma-glutamyltransferase-like C-terminal" evidence="2">
    <location>
        <begin position="339"/>
        <end position="405"/>
    </location>
</feature>
<protein>
    <submittedName>
        <fullName evidence="3">DUF4129 domain-containing protein</fullName>
    </submittedName>
</protein>
<evidence type="ECO:0000313" key="4">
    <source>
        <dbReference type="Proteomes" id="UP000654279"/>
    </source>
</evidence>
<keyword evidence="1" id="KW-1133">Transmembrane helix</keyword>
<evidence type="ECO:0000313" key="3">
    <source>
        <dbReference type="EMBL" id="MBC8528170.1"/>
    </source>
</evidence>
<keyword evidence="4" id="KW-1185">Reference proteome</keyword>
<keyword evidence="1" id="KW-0472">Membrane</keyword>
<feature type="transmembrane region" description="Helical" evidence="1">
    <location>
        <begin position="20"/>
        <end position="46"/>
    </location>
</feature>
<organism evidence="3 4">
    <name type="scientific">Luoshenia tenuis</name>
    <dbReference type="NCBI Taxonomy" id="2763654"/>
    <lineage>
        <taxon>Bacteria</taxon>
        <taxon>Bacillati</taxon>
        <taxon>Bacillota</taxon>
        <taxon>Clostridia</taxon>
        <taxon>Christensenellales</taxon>
        <taxon>Christensenellaceae</taxon>
        <taxon>Luoshenia</taxon>
    </lineage>
</organism>
<feature type="transmembrane region" description="Helical" evidence="1">
    <location>
        <begin position="82"/>
        <end position="99"/>
    </location>
</feature>
<accession>A0A926HM27</accession>
<name>A0A926HM27_9FIRM</name>
<proteinExistence type="predicted"/>
<evidence type="ECO:0000259" key="2">
    <source>
        <dbReference type="Pfam" id="PF13559"/>
    </source>
</evidence>
<dbReference type="Pfam" id="PF13559">
    <property type="entry name" value="DUF4129"/>
    <property type="match status" value="1"/>
</dbReference>
<sequence>MQIGMGFLMLYPVCEAALQGFLAGGSCIPGTALLLGILLLGALAGLETRKAKVGVAVLVLLALLAGSFLAAFFPWMGVQLQTVWMVAAPAVAAVGFFVARMDIPSTLDVRLLPVGFGLYLVVALVFGWFFPMPGAGERLGAFGSVYVVIAVLMINATSVREAGAGSAPRSVRRGGRMMVIPVIVLALLMMNGPLVGRALQGFLWVIAQGIGAFVAGLGWIMSLFAQNTPEGLAPAAPESLELEPTVETPQWLQIVMWVVAALIVAFILFMAVRWLIRALKRLMERTAPSGRYAQGDGYVDEEEDIVQAKRRGWFSRLLHRMRRKGWKDCADDTERVRLAYRRVLDHLEEQEAQNPLTLLTPNELAGQAQLRRVPKGTLQALAQGYNLARYSRRAPDKEQVEAARKVYGQL</sequence>
<dbReference type="EMBL" id="JACRSO010000001">
    <property type="protein sequence ID" value="MBC8528170.1"/>
    <property type="molecule type" value="Genomic_DNA"/>
</dbReference>
<reference evidence="3" key="1">
    <citation type="submission" date="2020-08" db="EMBL/GenBank/DDBJ databases">
        <title>Genome public.</title>
        <authorList>
            <person name="Liu C."/>
            <person name="Sun Q."/>
        </authorList>
    </citation>
    <scope>NUCLEOTIDE SEQUENCE</scope>
    <source>
        <strain evidence="3">NSJ-44</strain>
    </source>
</reference>
<gene>
    <name evidence="3" type="ORF">H8699_01780</name>
</gene>
<feature type="transmembrane region" description="Helical" evidence="1">
    <location>
        <begin position="53"/>
        <end position="76"/>
    </location>
</feature>
<dbReference type="RefSeq" id="WP_249284211.1">
    <property type="nucleotide sequence ID" value="NZ_JACRSO010000001.1"/>
</dbReference>